<accession>A0ABT1WYT9</accession>
<comment type="caution">
    <text evidence="1">The sequence shown here is derived from an EMBL/GenBank/DDBJ whole genome shotgun (WGS) entry which is preliminary data.</text>
</comment>
<gene>
    <name evidence="1" type="ORF">NRP21_03015</name>
</gene>
<dbReference type="SUPFAM" id="SSF82784">
    <property type="entry name" value="OsmC-like"/>
    <property type="match status" value="1"/>
</dbReference>
<sequence length="138" mass="13957">MATTIVTLRSISGTEAALGWSGHHSVIVDRPAGVAGGLGLGFNGGQLLGLAIGGCFCNDLRYVAHEMGVALASVSVEVEVEFEGTPLLATSASLQVSIEAEDPAADLAAVLRRAKEGSTVANSLTRGLPVSVSRRIGG</sequence>
<reference evidence="1 2" key="1">
    <citation type="submission" date="2022-06" db="EMBL/GenBank/DDBJ databases">
        <title>Roseomonas CN29.</title>
        <authorList>
            <person name="Cheng Y."/>
            <person name="He X."/>
        </authorList>
    </citation>
    <scope>NUCLEOTIDE SEQUENCE [LARGE SCALE GENOMIC DNA]</scope>
    <source>
        <strain evidence="1 2">CN29</strain>
    </source>
</reference>
<dbReference type="Pfam" id="PF02566">
    <property type="entry name" value="OsmC"/>
    <property type="match status" value="1"/>
</dbReference>
<dbReference type="InterPro" id="IPR015946">
    <property type="entry name" value="KH_dom-like_a/b"/>
</dbReference>
<evidence type="ECO:0000313" key="2">
    <source>
        <dbReference type="Proteomes" id="UP001524642"/>
    </source>
</evidence>
<dbReference type="EMBL" id="JANJOU010000002">
    <property type="protein sequence ID" value="MCR0981015.1"/>
    <property type="molecule type" value="Genomic_DNA"/>
</dbReference>
<keyword evidence="2" id="KW-1185">Reference proteome</keyword>
<dbReference type="Gene3D" id="3.30.300.20">
    <property type="match status" value="1"/>
</dbReference>
<organism evidence="1 2">
    <name type="scientific">Roseomonas populi</name>
    <dbReference type="NCBI Taxonomy" id="3121582"/>
    <lineage>
        <taxon>Bacteria</taxon>
        <taxon>Pseudomonadati</taxon>
        <taxon>Pseudomonadota</taxon>
        <taxon>Alphaproteobacteria</taxon>
        <taxon>Acetobacterales</taxon>
        <taxon>Roseomonadaceae</taxon>
        <taxon>Roseomonas</taxon>
    </lineage>
</organism>
<name>A0ABT1WYT9_9PROT</name>
<dbReference type="Proteomes" id="UP001524642">
    <property type="component" value="Unassembled WGS sequence"/>
</dbReference>
<protein>
    <submittedName>
        <fullName evidence="1">OsmC family protein</fullName>
    </submittedName>
</protein>
<proteinExistence type="predicted"/>
<dbReference type="InterPro" id="IPR003718">
    <property type="entry name" value="OsmC/Ohr_fam"/>
</dbReference>
<dbReference type="InterPro" id="IPR036102">
    <property type="entry name" value="OsmC/Ohrsf"/>
</dbReference>
<evidence type="ECO:0000313" key="1">
    <source>
        <dbReference type="EMBL" id="MCR0981015.1"/>
    </source>
</evidence>
<dbReference type="RefSeq" id="WP_257714698.1">
    <property type="nucleotide sequence ID" value="NZ_JANJOU010000002.1"/>
</dbReference>